<dbReference type="Pfam" id="PF00583">
    <property type="entry name" value="Acetyltransf_1"/>
    <property type="match status" value="1"/>
</dbReference>
<dbReference type="PIRSF" id="PIRSF037663">
    <property type="entry name" value="Acetyltransf_GNAT_prd"/>
    <property type="match status" value="1"/>
</dbReference>
<dbReference type="GO" id="GO:0016747">
    <property type="term" value="F:acyltransferase activity, transferring groups other than amino-acyl groups"/>
    <property type="evidence" value="ECO:0007669"/>
    <property type="project" value="InterPro"/>
</dbReference>
<dbReference type="PROSITE" id="PS51186">
    <property type="entry name" value="GNAT"/>
    <property type="match status" value="1"/>
</dbReference>
<sequence>MTPLPGDRFPSVAGSMLNQVSGERPLRIRAVTEEDLPHIVRLDAKAFPADPYPFFVLRQLLTAFPEFLLVVEDGEKDLRGYVLATPPHDAQSWILSLGITPELRRQGLGRELMTRILGRLRAKGTHSVWLSVEPGNDSAVALYRSLGFVPEPAGPRPDYFGPGEHRLLMSLAL</sequence>
<protein>
    <submittedName>
        <fullName evidence="4">N-acetyltransferase</fullName>
    </submittedName>
</protein>
<accession>A0A918LRL3</accession>
<evidence type="ECO:0000256" key="1">
    <source>
        <dbReference type="ARBA" id="ARBA00022679"/>
    </source>
</evidence>
<keyword evidence="5" id="KW-1185">Reference proteome</keyword>
<evidence type="ECO:0000259" key="3">
    <source>
        <dbReference type="PROSITE" id="PS51186"/>
    </source>
</evidence>
<reference evidence="4" key="1">
    <citation type="journal article" date="2014" name="Int. J. Syst. Evol. Microbiol.">
        <title>Complete genome sequence of Corynebacterium casei LMG S-19264T (=DSM 44701T), isolated from a smear-ripened cheese.</title>
        <authorList>
            <consortium name="US DOE Joint Genome Institute (JGI-PGF)"/>
            <person name="Walter F."/>
            <person name="Albersmeier A."/>
            <person name="Kalinowski J."/>
            <person name="Ruckert C."/>
        </authorList>
    </citation>
    <scope>NUCLEOTIDE SEQUENCE</scope>
    <source>
        <strain evidence="4">JCM 4125</strain>
    </source>
</reference>
<dbReference type="PANTHER" id="PTHR43420:SF12">
    <property type="entry name" value="N-ACETYLTRANSFERASE DOMAIN-CONTAINING PROTEIN"/>
    <property type="match status" value="1"/>
</dbReference>
<dbReference type="Gene3D" id="3.40.630.30">
    <property type="match status" value="1"/>
</dbReference>
<dbReference type="CDD" id="cd04301">
    <property type="entry name" value="NAT_SF"/>
    <property type="match status" value="1"/>
</dbReference>
<dbReference type="InterPro" id="IPR050680">
    <property type="entry name" value="YpeA/RimI_acetyltransf"/>
</dbReference>
<dbReference type="InterPro" id="IPR017255">
    <property type="entry name" value="AcTrfase_GNAT_prd"/>
</dbReference>
<dbReference type="PANTHER" id="PTHR43420">
    <property type="entry name" value="ACETYLTRANSFERASE"/>
    <property type="match status" value="1"/>
</dbReference>
<organism evidence="4 5">
    <name type="scientific">Streptomyces phaeofaciens</name>
    <dbReference type="NCBI Taxonomy" id="68254"/>
    <lineage>
        <taxon>Bacteria</taxon>
        <taxon>Bacillati</taxon>
        <taxon>Actinomycetota</taxon>
        <taxon>Actinomycetes</taxon>
        <taxon>Kitasatosporales</taxon>
        <taxon>Streptomycetaceae</taxon>
        <taxon>Streptomyces</taxon>
    </lineage>
</organism>
<keyword evidence="1" id="KW-0808">Transferase</keyword>
<name>A0A918LRL3_9ACTN</name>
<feature type="domain" description="N-acetyltransferase" evidence="3">
    <location>
        <begin position="26"/>
        <end position="173"/>
    </location>
</feature>
<dbReference type="EMBL" id="BMSA01000003">
    <property type="protein sequence ID" value="GGT39556.1"/>
    <property type="molecule type" value="Genomic_DNA"/>
</dbReference>
<dbReference type="InterPro" id="IPR000182">
    <property type="entry name" value="GNAT_dom"/>
</dbReference>
<dbReference type="SUPFAM" id="SSF55729">
    <property type="entry name" value="Acyl-CoA N-acyltransferases (Nat)"/>
    <property type="match status" value="1"/>
</dbReference>
<gene>
    <name evidence="4" type="ORF">GCM10010226_14660</name>
</gene>
<reference evidence="4" key="2">
    <citation type="submission" date="2020-09" db="EMBL/GenBank/DDBJ databases">
        <authorList>
            <person name="Sun Q."/>
            <person name="Ohkuma M."/>
        </authorList>
    </citation>
    <scope>NUCLEOTIDE SEQUENCE</scope>
    <source>
        <strain evidence="4">JCM 4125</strain>
    </source>
</reference>
<dbReference type="Proteomes" id="UP000646776">
    <property type="component" value="Unassembled WGS sequence"/>
</dbReference>
<proteinExistence type="predicted"/>
<dbReference type="InterPro" id="IPR016181">
    <property type="entry name" value="Acyl_CoA_acyltransferase"/>
</dbReference>
<evidence type="ECO:0000256" key="2">
    <source>
        <dbReference type="ARBA" id="ARBA00023315"/>
    </source>
</evidence>
<evidence type="ECO:0000313" key="4">
    <source>
        <dbReference type="EMBL" id="GGT39556.1"/>
    </source>
</evidence>
<comment type="caution">
    <text evidence="4">The sequence shown here is derived from an EMBL/GenBank/DDBJ whole genome shotgun (WGS) entry which is preliminary data.</text>
</comment>
<dbReference type="AlphaFoldDB" id="A0A918LRL3"/>
<evidence type="ECO:0000313" key="5">
    <source>
        <dbReference type="Proteomes" id="UP000646776"/>
    </source>
</evidence>
<keyword evidence="2" id="KW-0012">Acyltransferase</keyword>